<dbReference type="RefSeq" id="WP_309690978.1">
    <property type="nucleotide sequence ID" value="NZ_JAVIZQ010000001.1"/>
</dbReference>
<evidence type="ECO:0000256" key="3">
    <source>
        <dbReference type="ARBA" id="ARBA00022448"/>
    </source>
</evidence>
<dbReference type="Pfam" id="PF07690">
    <property type="entry name" value="MFS_1"/>
    <property type="match status" value="1"/>
</dbReference>
<evidence type="ECO:0000256" key="8">
    <source>
        <dbReference type="SAM" id="Phobius"/>
    </source>
</evidence>
<sequence>MTSLTNPLARSDKRAWIMLIVLTMLTVIGMTVVLPVLPFVVLQYVSHEGDLAIWVGVLEAVNGLCAFLVAPFLGRLSDRFGRRPVIIAAAFGAAFAMTLFGIGGAIWVLVLARVIQGVTAGDLPALFAYLADITPPEKRAQRFGLLGALSGIGMMIGPAIGGLLAAVSLQLPVFLTAAVALTIAILSIFLLPESLKPENRIERISIREIQPFGVFTEAFGRKELRGLMIGFGLLALPFGFFVNNFSVLALDSISWGPTQIGLLTAGVGIIDILIQGVLLGILLPRIGERGVIISGIVAQTIGLVGLAVVASVFAQPWVFIVGALMLAAGQGAATAALDGAMSNAVGDDEQGWLGGATQSLNAAMNTAAPLIAGALYVTVSHAAPYWLGAALMVVAAIVVGRAHIANIAKRDAGEQPSAGTANGVPLEAVDTVG</sequence>
<feature type="transmembrane region" description="Helical" evidence="8">
    <location>
        <begin position="114"/>
        <end position="131"/>
    </location>
</feature>
<feature type="transmembrane region" description="Helical" evidence="8">
    <location>
        <begin position="227"/>
        <end position="248"/>
    </location>
</feature>
<gene>
    <name evidence="10" type="ORF">QE375_002209</name>
</gene>
<dbReference type="PROSITE" id="PS50850">
    <property type="entry name" value="MFS"/>
    <property type="match status" value="1"/>
</dbReference>
<dbReference type="InterPro" id="IPR020846">
    <property type="entry name" value="MFS_dom"/>
</dbReference>
<dbReference type="InterPro" id="IPR036259">
    <property type="entry name" value="MFS_trans_sf"/>
</dbReference>
<evidence type="ECO:0000259" key="9">
    <source>
        <dbReference type="PROSITE" id="PS50850"/>
    </source>
</evidence>
<comment type="similarity">
    <text evidence="2">Belongs to the major facilitator superfamily. TCR/Tet family.</text>
</comment>
<keyword evidence="4 8" id="KW-0812">Transmembrane</keyword>
<keyword evidence="6 8" id="KW-0472">Membrane</keyword>
<feature type="transmembrane region" description="Helical" evidence="8">
    <location>
        <begin position="385"/>
        <end position="404"/>
    </location>
</feature>
<dbReference type="SUPFAM" id="SSF103473">
    <property type="entry name" value="MFS general substrate transporter"/>
    <property type="match status" value="1"/>
</dbReference>
<feature type="transmembrane region" description="Helical" evidence="8">
    <location>
        <begin position="362"/>
        <end position="379"/>
    </location>
</feature>
<evidence type="ECO:0000313" key="10">
    <source>
        <dbReference type="EMBL" id="MDR6142655.1"/>
    </source>
</evidence>
<dbReference type="PANTHER" id="PTHR23504">
    <property type="entry name" value="MAJOR FACILITATOR SUPERFAMILY DOMAIN-CONTAINING PROTEIN 10"/>
    <property type="match status" value="1"/>
</dbReference>
<feature type="transmembrane region" description="Helical" evidence="8">
    <location>
        <begin position="319"/>
        <end position="341"/>
    </location>
</feature>
<dbReference type="InterPro" id="IPR001958">
    <property type="entry name" value="Tet-R_TetA/multi-R_MdtG-like"/>
</dbReference>
<feature type="domain" description="Major facilitator superfamily (MFS) profile" evidence="9">
    <location>
        <begin position="15"/>
        <end position="407"/>
    </location>
</feature>
<dbReference type="InterPro" id="IPR005829">
    <property type="entry name" value="Sugar_transporter_CS"/>
</dbReference>
<feature type="transmembrane region" description="Helical" evidence="8">
    <location>
        <begin position="260"/>
        <end position="283"/>
    </location>
</feature>
<keyword evidence="5 8" id="KW-1133">Transmembrane helix</keyword>
<evidence type="ECO:0000256" key="6">
    <source>
        <dbReference type="ARBA" id="ARBA00023136"/>
    </source>
</evidence>
<keyword evidence="11" id="KW-1185">Reference proteome</keyword>
<protein>
    <submittedName>
        <fullName evidence="10">DHA1 family tetracycline resistance protein-like MFS transporter</fullName>
    </submittedName>
</protein>
<comment type="subcellular location">
    <subcellularLocation>
        <location evidence="1">Cell membrane</location>
        <topology evidence="1">Multi-pass membrane protein</topology>
    </subcellularLocation>
</comment>
<dbReference type="Proteomes" id="UP001249291">
    <property type="component" value="Unassembled WGS sequence"/>
</dbReference>
<dbReference type="PANTHER" id="PTHR23504:SF15">
    <property type="entry name" value="MAJOR FACILITATOR SUPERFAMILY (MFS) PROFILE DOMAIN-CONTAINING PROTEIN"/>
    <property type="match status" value="1"/>
</dbReference>
<evidence type="ECO:0000313" key="11">
    <source>
        <dbReference type="Proteomes" id="UP001249291"/>
    </source>
</evidence>
<feature type="region of interest" description="Disordered" evidence="7">
    <location>
        <begin position="413"/>
        <end position="433"/>
    </location>
</feature>
<dbReference type="PRINTS" id="PR01035">
    <property type="entry name" value="TCRTETA"/>
</dbReference>
<organism evidence="10 11">
    <name type="scientific">Microbacterium foliorum</name>
    <dbReference type="NCBI Taxonomy" id="104336"/>
    <lineage>
        <taxon>Bacteria</taxon>
        <taxon>Bacillati</taxon>
        <taxon>Actinomycetota</taxon>
        <taxon>Actinomycetes</taxon>
        <taxon>Micrococcales</taxon>
        <taxon>Microbacteriaceae</taxon>
        <taxon>Microbacterium</taxon>
    </lineage>
</organism>
<dbReference type="EMBL" id="JAVIZQ010000001">
    <property type="protein sequence ID" value="MDR6142655.1"/>
    <property type="molecule type" value="Genomic_DNA"/>
</dbReference>
<keyword evidence="3" id="KW-0813">Transport</keyword>
<evidence type="ECO:0000256" key="7">
    <source>
        <dbReference type="SAM" id="MobiDB-lite"/>
    </source>
</evidence>
<feature type="transmembrane region" description="Helical" evidence="8">
    <location>
        <begin position="16"/>
        <end position="45"/>
    </location>
</feature>
<reference evidence="10 11" key="1">
    <citation type="submission" date="2023-08" db="EMBL/GenBank/DDBJ databases">
        <title>Functional and genomic diversity of the sorghum phyllosphere microbiome.</title>
        <authorList>
            <person name="Shade A."/>
        </authorList>
    </citation>
    <scope>NUCLEOTIDE SEQUENCE [LARGE SCALE GENOMIC DNA]</scope>
    <source>
        <strain evidence="10 11">SORGH_AS_0445</strain>
    </source>
</reference>
<feature type="transmembrane region" description="Helical" evidence="8">
    <location>
        <begin position="85"/>
        <end position="108"/>
    </location>
</feature>
<evidence type="ECO:0000256" key="1">
    <source>
        <dbReference type="ARBA" id="ARBA00004651"/>
    </source>
</evidence>
<dbReference type="Gene3D" id="1.20.1250.20">
    <property type="entry name" value="MFS general substrate transporter like domains"/>
    <property type="match status" value="1"/>
</dbReference>
<feature type="transmembrane region" description="Helical" evidence="8">
    <location>
        <begin position="173"/>
        <end position="191"/>
    </location>
</feature>
<accession>A0ABU1HRI7</accession>
<feature type="transmembrane region" description="Helical" evidence="8">
    <location>
        <begin position="143"/>
        <end position="167"/>
    </location>
</feature>
<feature type="transmembrane region" description="Helical" evidence="8">
    <location>
        <begin position="51"/>
        <end position="73"/>
    </location>
</feature>
<proteinExistence type="inferred from homology"/>
<feature type="transmembrane region" description="Helical" evidence="8">
    <location>
        <begin position="290"/>
        <end position="313"/>
    </location>
</feature>
<evidence type="ECO:0000256" key="4">
    <source>
        <dbReference type="ARBA" id="ARBA00022692"/>
    </source>
</evidence>
<evidence type="ECO:0000256" key="5">
    <source>
        <dbReference type="ARBA" id="ARBA00022989"/>
    </source>
</evidence>
<name>A0ABU1HRI7_9MICO</name>
<dbReference type="PROSITE" id="PS00216">
    <property type="entry name" value="SUGAR_TRANSPORT_1"/>
    <property type="match status" value="1"/>
</dbReference>
<dbReference type="InterPro" id="IPR011701">
    <property type="entry name" value="MFS"/>
</dbReference>
<comment type="caution">
    <text evidence="10">The sequence shown here is derived from an EMBL/GenBank/DDBJ whole genome shotgun (WGS) entry which is preliminary data.</text>
</comment>
<evidence type="ECO:0000256" key="2">
    <source>
        <dbReference type="ARBA" id="ARBA00007520"/>
    </source>
</evidence>